<keyword evidence="15" id="KW-1185">Reference proteome</keyword>
<dbReference type="InterPro" id="IPR001965">
    <property type="entry name" value="Znf_PHD"/>
</dbReference>
<comment type="similarity">
    <text evidence="3">Belongs to the DNA repair enzymes AP/ExoA family.</text>
</comment>
<dbReference type="GO" id="GO:0005634">
    <property type="term" value="C:nucleus"/>
    <property type="evidence" value="ECO:0007669"/>
    <property type="project" value="TreeGrafter"/>
</dbReference>
<dbReference type="GO" id="GO:0006284">
    <property type="term" value="P:base-excision repair"/>
    <property type="evidence" value="ECO:0007669"/>
    <property type="project" value="TreeGrafter"/>
</dbReference>
<dbReference type="PROSITE" id="PS50016">
    <property type="entry name" value="ZF_PHD_2"/>
    <property type="match status" value="1"/>
</dbReference>
<feature type="domain" description="PHD-type" evidence="12">
    <location>
        <begin position="232"/>
        <end position="288"/>
    </location>
</feature>
<dbReference type="PANTHER" id="PTHR22748">
    <property type="entry name" value="AP ENDONUCLEASE"/>
    <property type="match status" value="1"/>
</dbReference>
<comment type="caution">
    <text evidence="14">The sequence shown here is derived from an EMBL/GenBank/DDBJ whole genome shotgun (WGS) entry which is preliminary data.</text>
</comment>
<dbReference type="Proteomes" id="UP000683360">
    <property type="component" value="Unassembled WGS sequence"/>
</dbReference>
<evidence type="ECO:0000256" key="4">
    <source>
        <dbReference type="ARBA" id="ARBA00012115"/>
    </source>
</evidence>
<evidence type="ECO:0000256" key="11">
    <source>
        <dbReference type="SAM" id="MobiDB-lite"/>
    </source>
</evidence>
<dbReference type="PROSITE" id="PS50878">
    <property type="entry name" value="RT_POL"/>
    <property type="match status" value="1"/>
</dbReference>
<evidence type="ECO:0000259" key="13">
    <source>
        <dbReference type="PROSITE" id="PS50878"/>
    </source>
</evidence>
<keyword evidence="8" id="KW-0862">Zinc</keyword>
<keyword evidence="7" id="KW-0378">Hydrolase</keyword>
<evidence type="ECO:0000256" key="7">
    <source>
        <dbReference type="ARBA" id="ARBA00022801"/>
    </source>
</evidence>
<evidence type="ECO:0000256" key="9">
    <source>
        <dbReference type="ARBA" id="ARBA00022842"/>
    </source>
</evidence>
<dbReference type="InterPro" id="IPR019787">
    <property type="entry name" value="Znf_PHD-finger"/>
</dbReference>
<evidence type="ECO:0000256" key="2">
    <source>
        <dbReference type="ARBA" id="ARBA00001946"/>
    </source>
</evidence>
<evidence type="ECO:0000313" key="15">
    <source>
        <dbReference type="Proteomes" id="UP000683360"/>
    </source>
</evidence>
<dbReference type="InterPro" id="IPR036691">
    <property type="entry name" value="Endo/exonu/phosph_ase_sf"/>
</dbReference>
<keyword evidence="5" id="KW-0479">Metal-binding</keyword>
<comment type="cofactor">
    <cofactor evidence="2">
        <name>Mg(2+)</name>
        <dbReference type="ChEBI" id="CHEBI:18420"/>
    </cofactor>
</comment>
<proteinExistence type="inferred from homology"/>
<keyword evidence="6 10" id="KW-0863">Zinc-finger</keyword>
<sequence length="1566" mass="179474">MELSRRSRRSRVTKVPFTPSKLKSKDAKVDTVNLTVLPVNYELDRSKAIKNKIEAASRPHSVILSMARGNIVITFSAAAYEEFKSVTINYLHSKGLTLNTTETTEKRGAVVSESTAVFEGNNKLFVLNFYNSKSKILLNGNQGHIITFVENYLIHILDILDRNDSFSDINEQIREYCEQFLNKSGQSAENCQEIETASTGKKLSSLNVNKALSLPAVDNAACGNEPLIGPQFPLCLVCNKQCDENPTSVACDICYQWIHFKCEGLTPENVLEIELKDDSYICRMCTSQRGTVNSDIDIAVNSCIRQANLNSNTESVGQTPSTRTFELKENCQPTAMTESLLDQQRLLISKLKLKKRDKLLKVKDSKILKYESEIDQLKKQLATNRAYSITLEDKNKDLQHSLLIINQRVEQLENYPTQGSTNSHSCTQNVQSTPQSEIGEMKIWFLEQKVRQLELDVHKNNTELTFIRNSHVPHVKTSRGKKRRKPYMQNDNNKTHAQSASLHNICHQMDDFLLNTRSDETISMKSYDENSDFFRCSLSDESKTEKFSSETCLYEHDENFTMSKPTILPTKSVGLQPTTPKSPKPPFYSTNHQTSYGEGETYSAYPKSADSPIDNPIETESTPSSVLSSLNLLTFNIEGFNSNKLYLETLSKRSDILLLQEHWLHSYEKHKLDEFLQDFICYAKCFDDNSLSDAYERRRGHAGVAICIHKKFEKFVELLPDGGNRIIGIKFNTTQPFIFLSTYLPCRGNANSIDNYQEILDELSEIYIKYSNAFRIVIGGDMNASIYRDSKQDKVFRDFIKENNLLIPPSCGKTFTFYHYNGRDTSQIDYFLESKSVISNYLTFIRESINTSTHDPILTTIPCNIQANEEINSLIENKRINWNKVDKTAYQEEIENKLSTWTDEINLNLTFDNIPDKINELCTIMAASASKCSRSKRSKCKRLKKKPWTPELENMAKINRDHFAKWKAAGRPTDKSNILFQNIQFYKKKLRSMQRQLEASLRINKYQKIMELHEGNDAGFYSLVRKQRNPANTTTTSLTFNDISLNNDNLIRDAWMDYFQDLASPMDSENFDKEHFSLVENDIKHLTKTFTENKIENISPVTEVEMKSILASMKNNKSADEENIAAEHLKYGGPIMITIMTFLINAIFKHLHIPTLLKRWYENLKSKIKWKGLLSNSIEEQQGVRQGGIWSPTAYKIFINSLLQTFERNQLGACIGPIYCGIPTVADDVALISTDPYELQTMLNVQADHANKLRYLLSEQKSTILVYNDKLPKSWSLNGKSVTLSESAVHLGIDRNITKNAGVKEVVNKRRIPIEGEIHKKILKTFGNIIRNDKSVEREIAFRQLAMKDEKSGSWFTKLHNLTVIYGLPSPYDIIENPPSKISWNRLVNNCINNHFLQNLKKEAKEKSSLKYINFNDSNIGTVHNIWKSSGTDPYSINMAAIKVKIATGIMILQYQRSRFSKNCISAICPLCNIEPEDMTHFILKCEKLSSIRNRFMQELKSLLVDCNKPPLLIQELFDDKENLLHLIIDCTSYHFLTYKEQVRIETLTRGLCYKLYHKRLLLMSE</sequence>
<dbReference type="GO" id="GO:0008081">
    <property type="term" value="F:phosphoric diester hydrolase activity"/>
    <property type="evidence" value="ECO:0007669"/>
    <property type="project" value="TreeGrafter"/>
</dbReference>
<evidence type="ECO:0000256" key="3">
    <source>
        <dbReference type="ARBA" id="ARBA00007092"/>
    </source>
</evidence>
<dbReference type="OrthoDB" id="425681at2759"/>
<keyword evidence="9" id="KW-0460">Magnesium</keyword>
<reference evidence="14" key="1">
    <citation type="submission" date="2021-03" db="EMBL/GenBank/DDBJ databases">
        <authorList>
            <person name="Bekaert M."/>
        </authorList>
    </citation>
    <scope>NUCLEOTIDE SEQUENCE</scope>
</reference>
<dbReference type="EMBL" id="CAJPWZ010001319">
    <property type="protein sequence ID" value="CAG2212906.1"/>
    <property type="molecule type" value="Genomic_DNA"/>
</dbReference>
<dbReference type="PANTHER" id="PTHR22748:SF6">
    <property type="entry name" value="DNA-(APURINIC OR APYRIMIDINIC SITE) ENDONUCLEASE"/>
    <property type="match status" value="1"/>
</dbReference>
<evidence type="ECO:0000256" key="8">
    <source>
        <dbReference type="ARBA" id="ARBA00022833"/>
    </source>
</evidence>
<name>A0A8S3RVS1_MYTED</name>
<dbReference type="Pfam" id="PF00078">
    <property type="entry name" value="RVT_1"/>
    <property type="match status" value="1"/>
</dbReference>
<comment type="catalytic activity">
    <reaction evidence="1">
        <text>Exonucleolytic cleavage in the 3'- to 5'-direction to yield nucleoside 5'-phosphates.</text>
        <dbReference type="EC" id="3.1.11.2"/>
    </reaction>
</comment>
<evidence type="ECO:0000313" key="14">
    <source>
        <dbReference type="EMBL" id="CAG2212906.1"/>
    </source>
</evidence>
<dbReference type="Pfam" id="PF03372">
    <property type="entry name" value="Exo_endo_phos"/>
    <property type="match status" value="1"/>
</dbReference>
<accession>A0A8S3RVS1</accession>
<evidence type="ECO:0000256" key="1">
    <source>
        <dbReference type="ARBA" id="ARBA00000493"/>
    </source>
</evidence>
<gene>
    <name evidence="14" type="ORF">MEDL_26870</name>
</gene>
<dbReference type="Gene3D" id="3.30.40.10">
    <property type="entry name" value="Zinc/RING finger domain, C3HC4 (zinc finger)"/>
    <property type="match status" value="1"/>
</dbReference>
<dbReference type="InterPro" id="IPR011011">
    <property type="entry name" value="Znf_FYVE_PHD"/>
</dbReference>
<protein>
    <recommendedName>
        <fullName evidence="4">exodeoxyribonuclease III</fullName>
        <ecNumber evidence="4">3.1.11.2</ecNumber>
    </recommendedName>
</protein>
<feature type="region of interest" description="Disordered" evidence="11">
    <location>
        <begin position="565"/>
        <end position="620"/>
    </location>
</feature>
<evidence type="ECO:0000259" key="12">
    <source>
        <dbReference type="PROSITE" id="PS50016"/>
    </source>
</evidence>
<dbReference type="InterPro" id="IPR004808">
    <property type="entry name" value="AP_endonuc_1"/>
</dbReference>
<dbReference type="EC" id="3.1.11.2" evidence="4"/>
<evidence type="ECO:0000256" key="6">
    <source>
        <dbReference type="ARBA" id="ARBA00022771"/>
    </source>
</evidence>
<dbReference type="GO" id="GO:0003906">
    <property type="term" value="F:DNA-(apurinic or apyrimidinic site) endonuclease activity"/>
    <property type="evidence" value="ECO:0007669"/>
    <property type="project" value="TreeGrafter"/>
</dbReference>
<organism evidence="14 15">
    <name type="scientific">Mytilus edulis</name>
    <name type="common">Blue mussel</name>
    <dbReference type="NCBI Taxonomy" id="6550"/>
    <lineage>
        <taxon>Eukaryota</taxon>
        <taxon>Metazoa</taxon>
        <taxon>Spiralia</taxon>
        <taxon>Lophotrochozoa</taxon>
        <taxon>Mollusca</taxon>
        <taxon>Bivalvia</taxon>
        <taxon>Autobranchia</taxon>
        <taxon>Pteriomorphia</taxon>
        <taxon>Mytilida</taxon>
        <taxon>Mytiloidea</taxon>
        <taxon>Mytilidae</taxon>
        <taxon>Mytilinae</taxon>
        <taxon>Mytilus</taxon>
    </lineage>
</organism>
<dbReference type="Gene3D" id="3.60.10.10">
    <property type="entry name" value="Endonuclease/exonuclease/phosphatase"/>
    <property type="match status" value="1"/>
</dbReference>
<dbReference type="CDD" id="cd15517">
    <property type="entry name" value="PHD_TCF19_like"/>
    <property type="match status" value="1"/>
</dbReference>
<dbReference type="GO" id="GO:0008270">
    <property type="term" value="F:zinc ion binding"/>
    <property type="evidence" value="ECO:0007669"/>
    <property type="project" value="UniProtKB-KW"/>
</dbReference>
<dbReference type="InterPro" id="IPR005135">
    <property type="entry name" value="Endo/exonuclease/phosphatase"/>
</dbReference>
<feature type="domain" description="Reverse transcriptase" evidence="13">
    <location>
        <begin position="1067"/>
        <end position="1282"/>
    </location>
</feature>
<evidence type="ECO:0000256" key="10">
    <source>
        <dbReference type="PROSITE-ProRule" id="PRU00146"/>
    </source>
</evidence>
<evidence type="ECO:0000256" key="5">
    <source>
        <dbReference type="ARBA" id="ARBA00022723"/>
    </source>
</evidence>
<dbReference type="GO" id="GO:0008311">
    <property type="term" value="F:double-stranded DNA 3'-5' DNA exonuclease activity"/>
    <property type="evidence" value="ECO:0007669"/>
    <property type="project" value="UniProtKB-EC"/>
</dbReference>
<dbReference type="SUPFAM" id="SSF56219">
    <property type="entry name" value="DNase I-like"/>
    <property type="match status" value="1"/>
</dbReference>
<dbReference type="InterPro" id="IPR000477">
    <property type="entry name" value="RT_dom"/>
</dbReference>
<dbReference type="SMART" id="SM00249">
    <property type="entry name" value="PHD"/>
    <property type="match status" value="1"/>
</dbReference>
<dbReference type="InterPro" id="IPR013083">
    <property type="entry name" value="Znf_RING/FYVE/PHD"/>
</dbReference>
<dbReference type="SUPFAM" id="SSF57903">
    <property type="entry name" value="FYVE/PHD zinc finger"/>
    <property type="match status" value="1"/>
</dbReference>